<keyword evidence="2" id="KW-1185">Reference proteome</keyword>
<accession>A0A8T3ATS8</accession>
<name>A0A8T3ATS8_DENNO</name>
<dbReference type="AlphaFoldDB" id="A0A8T3ATS8"/>
<evidence type="ECO:0000313" key="2">
    <source>
        <dbReference type="Proteomes" id="UP000829196"/>
    </source>
</evidence>
<dbReference type="EMBL" id="JAGYWB010000014">
    <property type="protein sequence ID" value="KAI0499102.1"/>
    <property type="molecule type" value="Genomic_DNA"/>
</dbReference>
<evidence type="ECO:0000313" key="1">
    <source>
        <dbReference type="EMBL" id="KAI0499102.1"/>
    </source>
</evidence>
<comment type="caution">
    <text evidence="1">The sequence shown here is derived from an EMBL/GenBank/DDBJ whole genome shotgun (WGS) entry which is preliminary data.</text>
</comment>
<organism evidence="1 2">
    <name type="scientific">Dendrobium nobile</name>
    <name type="common">Orchid</name>
    <dbReference type="NCBI Taxonomy" id="94219"/>
    <lineage>
        <taxon>Eukaryota</taxon>
        <taxon>Viridiplantae</taxon>
        <taxon>Streptophyta</taxon>
        <taxon>Embryophyta</taxon>
        <taxon>Tracheophyta</taxon>
        <taxon>Spermatophyta</taxon>
        <taxon>Magnoliopsida</taxon>
        <taxon>Liliopsida</taxon>
        <taxon>Asparagales</taxon>
        <taxon>Orchidaceae</taxon>
        <taxon>Epidendroideae</taxon>
        <taxon>Malaxideae</taxon>
        <taxon>Dendrobiinae</taxon>
        <taxon>Dendrobium</taxon>
    </lineage>
</organism>
<proteinExistence type="predicted"/>
<gene>
    <name evidence="1" type="ORF">KFK09_020003</name>
</gene>
<protein>
    <submittedName>
        <fullName evidence="1">Uncharacterized protein</fullName>
    </submittedName>
</protein>
<reference evidence="1" key="1">
    <citation type="journal article" date="2022" name="Front. Genet.">
        <title>Chromosome-Scale Assembly of the Dendrobium nobile Genome Provides Insights Into the Molecular Mechanism of the Biosynthesis of the Medicinal Active Ingredient of Dendrobium.</title>
        <authorList>
            <person name="Xu Q."/>
            <person name="Niu S.-C."/>
            <person name="Li K.-L."/>
            <person name="Zheng P.-J."/>
            <person name="Zhang X.-J."/>
            <person name="Jia Y."/>
            <person name="Liu Y."/>
            <person name="Niu Y.-X."/>
            <person name="Yu L.-H."/>
            <person name="Chen D.-F."/>
            <person name="Zhang G.-Q."/>
        </authorList>
    </citation>
    <scope>NUCLEOTIDE SEQUENCE</scope>
    <source>
        <tissue evidence="1">Leaf</tissue>
    </source>
</reference>
<sequence>MHSSSQFLSIGFNNSMEGYNTNITEDVTPILITTPVERSVERGGYYTICICLSNLLLL</sequence>
<dbReference type="Proteomes" id="UP000829196">
    <property type="component" value="Unassembled WGS sequence"/>
</dbReference>